<dbReference type="Proteomes" id="UP000663864">
    <property type="component" value="Unassembled WGS sequence"/>
</dbReference>
<dbReference type="EMBL" id="CAJNOT010000072">
    <property type="protein sequence ID" value="CAF0820269.1"/>
    <property type="molecule type" value="Genomic_DNA"/>
</dbReference>
<evidence type="ECO:0000313" key="12">
    <source>
        <dbReference type="EMBL" id="CAF0911207.1"/>
    </source>
</evidence>
<keyword evidence="2 9" id="KW-0328">Glycosyltransferase</keyword>
<dbReference type="GO" id="GO:0106274">
    <property type="term" value="F:NAD+-protein-arginine ADP-ribosyltransferase activity"/>
    <property type="evidence" value="ECO:0007669"/>
    <property type="project" value="UniProtKB-EC"/>
</dbReference>
<dbReference type="PROSITE" id="PS51996">
    <property type="entry name" value="TR_MART"/>
    <property type="match status" value="1"/>
</dbReference>
<dbReference type="Gene3D" id="1.25.40.20">
    <property type="entry name" value="Ankyrin repeat-containing domain"/>
    <property type="match status" value="1"/>
</dbReference>
<evidence type="ECO:0000256" key="9">
    <source>
        <dbReference type="RuleBase" id="RU361228"/>
    </source>
</evidence>
<keyword evidence="18" id="KW-1185">Reference proteome</keyword>
<keyword evidence="5" id="KW-0677">Repeat</keyword>
<dbReference type="Gene3D" id="3.90.176.10">
    <property type="entry name" value="Toxin ADP-ribosyltransferase, Chain A, domain 1"/>
    <property type="match status" value="1"/>
</dbReference>
<feature type="repeat" description="ANK" evidence="8">
    <location>
        <begin position="40"/>
        <end position="72"/>
    </location>
</feature>
<comment type="caution">
    <text evidence="10">The sequence shown here is derived from an EMBL/GenBank/DDBJ whole genome shotgun (WGS) entry which is preliminary data.</text>
</comment>
<dbReference type="Pfam" id="PF01129">
    <property type="entry name" value="ART"/>
    <property type="match status" value="1"/>
</dbReference>
<keyword evidence="3 9" id="KW-0808">Transferase</keyword>
<dbReference type="Proteomes" id="UP000663882">
    <property type="component" value="Unassembled WGS sequence"/>
</dbReference>
<dbReference type="PANTHER" id="PTHR24171:SF8">
    <property type="entry name" value="BRCA1-ASSOCIATED RING DOMAIN PROTEIN 1"/>
    <property type="match status" value="1"/>
</dbReference>
<comment type="catalytic activity">
    <reaction evidence="7 9">
        <text>L-arginyl-[protein] + NAD(+) = N(omega)-(ADP-D-ribosyl)-L-arginyl-[protein] + nicotinamide + H(+)</text>
        <dbReference type="Rhea" id="RHEA:19149"/>
        <dbReference type="Rhea" id="RHEA-COMP:10532"/>
        <dbReference type="Rhea" id="RHEA-COMP:15087"/>
        <dbReference type="ChEBI" id="CHEBI:15378"/>
        <dbReference type="ChEBI" id="CHEBI:17154"/>
        <dbReference type="ChEBI" id="CHEBI:29965"/>
        <dbReference type="ChEBI" id="CHEBI:57540"/>
        <dbReference type="ChEBI" id="CHEBI:142554"/>
        <dbReference type="EC" id="2.4.2.31"/>
    </reaction>
</comment>
<dbReference type="Proteomes" id="UP000663870">
    <property type="component" value="Unassembled WGS sequence"/>
</dbReference>
<dbReference type="EMBL" id="CAJNOU010000186">
    <property type="protein sequence ID" value="CAF0906480.1"/>
    <property type="molecule type" value="Genomic_DNA"/>
</dbReference>
<dbReference type="EMBL" id="CAJNOO010000339">
    <property type="protein sequence ID" value="CAF0911207.1"/>
    <property type="molecule type" value="Genomic_DNA"/>
</dbReference>
<evidence type="ECO:0000313" key="11">
    <source>
        <dbReference type="EMBL" id="CAF0906480.1"/>
    </source>
</evidence>
<sequence length="343" mass="38899">MMAAANFSDLYVACCKGDIAVVERLLPVTSLKALNHVEPDGNTCLHAASSRGYKNIVRLLLTKGACRRVQDRDGRSPLDAARTGEVARLFARSAEASQQRFSTSPAQQPEWQFANDNAESFSRAFHWGCIKDRGIKKTVKKIQKAHVLDEDRSAATEVVENYFKDALEEKNPLHLLKAYTVESSFYKQLNREMATGSSRKVFEKLRGKWTGYYTGIIAKNPAFDRFRFSGQTYRGMEITRSDYAQYKIGTALSNKSFQSTSKSWKIAKGFACPSHPRPERLPVVIIFTIADRRSALNIEEISEFQYEEEVLILPGTLFIVASINQDQVPYEIELEQLPWKDEF</sequence>
<evidence type="ECO:0000313" key="14">
    <source>
        <dbReference type="EMBL" id="CAF3596952.1"/>
    </source>
</evidence>
<dbReference type="EMBL" id="CAJNOL010000186">
    <property type="protein sequence ID" value="CAF0917174.1"/>
    <property type="molecule type" value="Genomic_DNA"/>
</dbReference>
<dbReference type="GO" id="GO:0070531">
    <property type="term" value="C:BRCA1-A complex"/>
    <property type="evidence" value="ECO:0007669"/>
    <property type="project" value="TreeGrafter"/>
</dbReference>
<protein>
    <recommendedName>
        <fullName evidence="9">NAD(P)(+)--arginine ADP-ribosyltransferase</fullName>
        <ecNumber evidence="9">2.4.2.31</ecNumber>
    </recommendedName>
    <alternativeName>
        <fullName evidence="9">Mono(ADP-ribosyl)transferase</fullName>
    </alternativeName>
</protein>
<evidence type="ECO:0000256" key="4">
    <source>
        <dbReference type="ARBA" id="ARBA00022695"/>
    </source>
</evidence>
<gene>
    <name evidence="14" type="ORF">FNK824_LOCUS3216</name>
    <name evidence="15" type="ORF">JBS370_LOCUS4309</name>
    <name evidence="13" type="ORF">JXQ802_LOCUS9934</name>
    <name evidence="16" type="ORF">OTI717_LOCUS15112</name>
    <name evidence="12" type="ORF">RFH988_LOCUS9496</name>
    <name evidence="11" type="ORF">SEV965_LOCUS5914</name>
    <name evidence="10" type="ORF">ZHD862_LOCUS3347</name>
</gene>
<accession>A0A813U9H7</accession>
<dbReference type="Proteomes" id="UP000663823">
    <property type="component" value="Unassembled WGS sequence"/>
</dbReference>
<dbReference type="PROSITE" id="PS50088">
    <property type="entry name" value="ANK_REPEAT"/>
    <property type="match status" value="1"/>
</dbReference>
<reference evidence="10" key="1">
    <citation type="submission" date="2021-02" db="EMBL/GenBank/DDBJ databases">
        <authorList>
            <person name="Nowell W R."/>
        </authorList>
    </citation>
    <scope>NUCLEOTIDE SEQUENCE</scope>
</reference>
<dbReference type="AlphaFoldDB" id="A0A813U9H7"/>
<keyword evidence="9" id="KW-0520">NAD</keyword>
<evidence type="ECO:0000256" key="7">
    <source>
        <dbReference type="ARBA" id="ARBA00047597"/>
    </source>
</evidence>
<evidence type="ECO:0000256" key="6">
    <source>
        <dbReference type="ARBA" id="ARBA00023043"/>
    </source>
</evidence>
<dbReference type="InterPro" id="IPR036770">
    <property type="entry name" value="Ankyrin_rpt-contain_sf"/>
</dbReference>
<evidence type="ECO:0000313" key="15">
    <source>
        <dbReference type="EMBL" id="CAF3611393.1"/>
    </source>
</evidence>
<evidence type="ECO:0000256" key="1">
    <source>
        <dbReference type="ARBA" id="ARBA00009558"/>
    </source>
</evidence>
<dbReference type="GO" id="GO:0004842">
    <property type="term" value="F:ubiquitin-protein transferase activity"/>
    <property type="evidence" value="ECO:0007669"/>
    <property type="project" value="TreeGrafter"/>
</dbReference>
<dbReference type="Pfam" id="PF12796">
    <property type="entry name" value="Ank_2"/>
    <property type="match status" value="1"/>
</dbReference>
<evidence type="ECO:0000256" key="3">
    <source>
        <dbReference type="ARBA" id="ARBA00022679"/>
    </source>
</evidence>
<dbReference type="EMBL" id="CAJOBE010000210">
    <property type="protein sequence ID" value="CAF3596952.1"/>
    <property type="molecule type" value="Genomic_DNA"/>
</dbReference>
<evidence type="ECO:0000256" key="2">
    <source>
        <dbReference type="ARBA" id="ARBA00022676"/>
    </source>
</evidence>
<keyword evidence="4" id="KW-0548">Nucleotidyltransferase</keyword>
<evidence type="ECO:0000313" key="10">
    <source>
        <dbReference type="EMBL" id="CAF0820269.1"/>
    </source>
</evidence>
<dbReference type="PANTHER" id="PTHR24171">
    <property type="entry name" value="ANKYRIN REPEAT DOMAIN-CONTAINING PROTEIN 39-RELATED"/>
    <property type="match status" value="1"/>
</dbReference>
<dbReference type="SUPFAM" id="SSF48403">
    <property type="entry name" value="Ankyrin repeat"/>
    <property type="match status" value="1"/>
</dbReference>
<evidence type="ECO:0000256" key="8">
    <source>
        <dbReference type="PROSITE-ProRule" id="PRU00023"/>
    </source>
</evidence>
<dbReference type="GO" id="GO:0016779">
    <property type="term" value="F:nucleotidyltransferase activity"/>
    <property type="evidence" value="ECO:0007669"/>
    <property type="project" value="UniProtKB-KW"/>
</dbReference>
<comment type="similarity">
    <text evidence="1 9">Belongs to the Arg-specific ADP-ribosyltransferase family.</text>
</comment>
<dbReference type="InterPro" id="IPR002110">
    <property type="entry name" value="Ankyrin_rpt"/>
</dbReference>
<evidence type="ECO:0000313" key="17">
    <source>
        <dbReference type="Proteomes" id="UP000663864"/>
    </source>
</evidence>
<keyword evidence="9" id="KW-0521">NADP</keyword>
<dbReference type="SMART" id="SM00248">
    <property type="entry name" value="ANK"/>
    <property type="match status" value="2"/>
</dbReference>
<dbReference type="OrthoDB" id="416222at2759"/>
<dbReference type="InterPro" id="IPR000768">
    <property type="entry name" value="ART"/>
</dbReference>
<proteinExistence type="inferred from homology"/>
<name>A0A813U9H7_9BILA</name>
<dbReference type="EMBL" id="CAJOAX010001750">
    <property type="protein sequence ID" value="CAF3742654.1"/>
    <property type="molecule type" value="Genomic_DNA"/>
</dbReference>
<dbReference type="EC" id="2.4.2.31" evidence="9"/>
<dbReference type="PROSITE" id="PS50297">
    <property type="entry name" value="ANK_REP_REGION"/>
    <property type="match status" value="1"/>
</dbReference>
<dbReference type="SUPFAM" id="SSF56399">
    <property type="entry name" value="ADP-ribosylation"/>
    <property type="match status" value="1"/>
</dbReference>
<evidence type="ECO:0000313" key="18">
    <source>
        <dbReference type="Proteomes" id="UP000663870"/>
    </source>
</evidence>
<dbReference type="Proteomes" id="UP000663836">
    <property type="component" value="Unassembled WGS sequence"/>
</dbReference>
<dbReference type="GO" id="GO:0085020">
    <property type="term" value="P:protein K6-linked ubiquitination"/>
    <property type="evidence" value="ECO:0007669"/>
    <property type="project" value="TreeGrafter"/>
</dbReference>
<keyword evidence="6 8" id="KW-0040">ANK repeat</keyword>
<dbReference type="GO" id="GO:0031436">
    <property type="term" value="C:BRCA1-BARD1 complex"/>
    <property type="evidence" value="ECO:0007669"/>
    <property type="project" value="TreeGrafter"/>
</dbReference>
<organism evidence="10 17">
    <name type="scientific">Rotaria sordida</name>
    <dbReference type="NCBI Taxonomy" id="392033"/>
    <lineage>
        <taxon>Eukaryota</taxon>
        <taxon>Metazoa</taxon>
        <taxon>Spiralia</taxon>
        <taxon>Gnathifera</taxon>
        <taxon>Rotifera</taxon>
        <taxon>Eurotatoria</taxon>
        <taxon>Bdelloidea</taxon>
        <taxon>Philodinida</taxon>
        <taxon>Philodinidae</taxon>
        <taxon>Rotaria</taxon>
    </lineage>
</organism>
<dbReference type="Proteomes" id="UP000663874">
    <property type="component" value="Unassembled WGS sequence"/>
</dbReference>
<evidence type="ECO:0000256" key="5">
    <source>
        <dbReference type="ARBA" id="ARBA00022737"/>
    </source>
</evidence>
<evidence type="ECO:0000313" key="16">
    <source>
        <dbReference type="EMBL" id="CAF3742654.1"/>
    </source>
</evidence>
<dbReference type="EMBL" id="CAJOBD010000199">
    <property type="protein sequence ID" value="CAF3611393.1"/>
    <property type="molecule type" value="Genomic_DNA"/>
</dbReference>
<dbReference type="Proteomes" id="UP000663889">
    <property type="component" value="Unassembled WGS sequence"/>
</dbReference>
<evidence type="ECO:0000313" key="13">
    <source>
        <dbReference type="EMBL" id="CAF0917174.1"/>
    </source>
</evidence>